<dbReference type="GO" id="GO:0016874">
    <property type="term" value="F:ligase activity"/>
    <property type="evidence" value="ECO:0007669"/>
    <property type="project" value="UniProtKB-KW"/>
</dbReference>
<reference evidence="6 7" key="1">
    <citation type="journal article" date="2015" name="Genome Announc.">
        <title>Draft Genome Sequences of Marine Isolates of Thalassomonas viridans and Thalassomonas actiniarum.</title>
        <authorList>
            <person name="Olonade I."/>
            <person name="van Zyl L.J."/>
            <person name="Trindade M."/>
        </authorList>
    </citation>
    <scope>NUCLEOTIDE SEQUENCE [LARGE SCALE GENOMIC DNA]</scope>
    <source>
        <strain evidence="6 7">A5K-106</strain>
    </source>
</reference>
<dbReference type="InterPro" id="IPR005479">
    <property type="entry name" value="CPAse_ATP-bd"/>
</dbReference>
<dbReference type="GO" id="GO:0046872">
    <property type="term" value="F:metal ion binding"/>
    <property type="evidence" value="ECO:0007669"/>
    <property type="project" value="InterPro"/>
</dbReference>
<dbReference type="KEGG" id="tact:SG35_002795"/>
<evidence type="ECO:0000256" key="4">
    <source>
        <dbReference type="PROSITE-ProRule" id="PRU00409"/>
    </source>
</evidence>
<evidence type="ECO:0000256" key="3">
    <source>
        <dbReference type="ARBA" id="ARBA00022840"/>
    </source>
</evidence>
<dbReference type="PANTHER" id="PTHR43585">
    <property type="entry name" value="FUMIPYRROLE BIOSYNTHESIS PROTEIN C"/>
    <property type="match status" value="1"/>
</dbReference>
<dbReference type="PROSITE" id="PS00867">
    <property type="entry name" value="CPSASE_2"/>
    <property type="match status" value="1"/>
</dbReference>
<feature type="domain" description="ATP-grasp" evidence="5">
    <location>
        <begin position="112"/>
        <end position="324"/>
    </location>
</feature>
<keyword evidence="1" id="KW-0436">Ligase</keyword>
<dbReference type="Proteomes" id="UP000032568">
    <property type="component" value="Chromosome"/>
</dbReference>
<sequence length="430" mass="48673">MEEHKYHIFVIGYDDFNINQLKQLPLGAQVNYHAALSYEDIKSSEHVPALELFHRAESQILNSDFKPDAVITFWDFPATILAAMLAERFGLRSASVESIFKCENKRWSRTEQAKVIGEHIPCFAGFNPDDRDAFANIGLAPPFWIKPVKSFRSYLAFRVDSAADFEHHRQALTAGIDGIYKPFQELMVKSRLPGDIAGSELSCIAEAPLTGEMCTVEAYAFGDEVVCYGIVDSIREQHSNSFNRYQYPSKLPATVQQRMAELTRDVARQLDLRDACFNVEYFYNPADESVHLLEINPRTSQSHSWLFCMVDGVSQFRHQVDIALGRRPQVLPQQGEFAIAAKYMHRAFKSGVVTQVPDARRLAEISRVFAGTQIKLHVNAGDDLNELLFQDAYSFELADIYIGAADEAELEQRYRAIAAMLDIRIAPKQC</sequence>
<dbReference type="InterPro" id="IPR052032">
    <property type="entry name" value="ATP-dep_AA_Ligase"/>
</dbReference>
<keyword evidence="7" id="KW-1185">Reference proteome</keyword>
<keyword evidence="3 4" id="KW-0067">ATP-binding</keyword>
<name>A0AAE9YQX0_9GAMM</name>
<proteinExistence type="predicted"/>
<dbReference type="PROSITE" id="PS50975">
    <property type="entry name" value="ATP_GRASP"/>
    <property type="match status" value="1"/>
</dbReference>
<evidence type="ECO:0000259" key="5">
    <source>
        <dbReference type="PROSITE" id="PS50975"/>
    </source>
</evidence>
<evidence type="ECO:0000313" key="7">
    <source>
        <dbReference type="Proteomes" id="UP000032568"/>
    </source>
</evidence>
<keyword evidence="2 4" id="KW-0547">Nucleotide-binding</keyword>
<protein>
    <submittedName>
        <fullName evidence="6">ATP-grasp domain-containing protein</fullName>
    </submittedName>
</protein>
<evidence type="ECO:0000313" key="6">
    <source>
        <dbReference type="EMBL" id="WDD99619.1"/>
    </source>
</evidence>
<dbReference type="Gene3D" id="3.30.470.20">
    <property type="entry name" value="ATP-grasp fold, B domain"/>
    <property type="match status" value="1"/>
</dbReference>
<dbReference type="InterPro" id="IPR011761">
    <property type="entry name" value="ATP-grasp"/>
</dbReference>
<dbReference type="AlphaFoldDB" id="A0AAE9YQX0"/>
<dbReference type="PANTHER" id="PTHR43585:SF2">
    <property type="entry name" value="ATP-GRASP ENZYME FSQD"/>
    <property type="match status" value="1"/>
</dbReference>
<dbReference type="SUPFAM" id="SSF56059">
    <property type="entry name" value="Glutathione synthetase ATP-binding domain-like"/>
    <property type="match status" value="1"/>
</dbReference>
<dbReference type="GO" id="GO:0005524">
    <property type="term" value="F:ATP binding"/>
    <property type="evidence" value="ECO:0007669"/>
    <property type="project" value="UniProtKB-UniRule"/>
</dbReference>
<reference evidence="6 7" key="2">
    <citation type="journal article" date="2022" name="Mar. Drugs">
        <title>Bioassay-Guided Fractionation Leads to the Detection of Cholic Acid Generated by the Rare Thalassomonas sp.</title>
        <authorList>
            <person name="Pheiffer F."/>
            <person name="Schneider Y.K."/>
            <person name="Hansen E.H."/>
            <person name="Andersen J.H."/>
            <person name="Isaksson J."/>
            <person name="Busche T."/>
            <person name="R C."/>
            <person name="Kalinowski J."/>
            <person name="Zyl L.V."/>
            <person name="Trindade M."/>
        </authorList>
    </citation>
    <scope>NUCLEOTIDE SEQUENCE [LARGE SCALE GENOMIC DNA]</scope>
    <source>
        <strain evidence="6 7">A5K-106</strain>
    </source>
</reference>
<dbReference type="RefSeq" id="WP_044835013.1">
    <property type="nucleotide sequence ID" value="NZ_CP059735.1"/>
</dbReference>
<evidence type="ECO:0000256" key="1">
    <source>
        <dbReference type="ARBA" id="ARBA00022598"/>
    </source>
</evidence>
<accession>A0AAE9YQX0</accession>
<dbReference type="Pfam" id="PF13535">
    <property type="entry name" value="ATP-grasp_4"/>
    <property type="match status" value="1"/>
</dbReference>
<gene>
    <name evidence="6" type="ORF">SG35_002795</name>
</gene>
<organism evidence="6 7">
    <name type="scientific">Thalassomonas actiniarum</name>
    <dbReference type="NCBI Taxonomy" id="485447"/>
    <lineage>
        <taxon>Bacteria</taxon>
        <taxon>Pseudomonadati</taxon>
        <taxon>Pseudomonadota</taxon>
        <taxon>Gammaproteobacteria</taxon>
        <taxon>Alteromonadales</taxon>
        <taxon>Colwelliaceae</taxon>
        <taxon>Thalassomonas</taxon>
    </lineage>
</organism>
<dbReference type="EMBL" id="CP059735">
    <property type="protein sequence ID" value="WDD99619.1"/>
    <property type="molecule type" value="Genomic_DNA"/>
</dbReference>
<evidence type="ECO:0000256" key="2">
    <source>
        <dbReference type="ARBA" id="ARBA00022741"/>
    </source>
</evidence>